<dbReference type="GO" id="GO:0098687">
    <property type="term" value="C:chromosomal region"/>
    <property type="evidence" value="ECO:0007669"/>
    <property type="project" value="UniProtKB-ARBA"/>
</dbReference>
<feature type="region of interest" description="Disordered" evidence="4">
    <location>
        <begin position="89"/>
        <end position="108"/>
    </location>
</feature>
<dbReference type="OMA" id="EIVAMGW"/>
<feature type="region of interest" description="Disordered" evidence="4">
    <location>
        <begin position="145"/>
        <end position="186"/>
    </location>
</feature>
<dbReference type="InterPro" id="IPR000504">
    <property type="entry name" value="RRM_dom"/>
</dbReference>
<protein>
    <submittedName>
        <fullName evidence="8">RRM domain-containing protein</fullName>
    </submittedName>
</protein>
<name>A0A0R3PUP0_ANGCS</name>
<feature type="compositionally biased region" description="Basic and acidic residues" evidence="4">
    <location>
        <begin position="89"/>
        <end position="104"/>
    </location>
</feature>
<dbReference type="Pfam" id="PF00076">
    <property type="entry name" value="RRM_1"/>
    <property type="match status" value="1"/>
</dbReference>
<feature type="compositionally biased region" description="Gly residues" evidence="4">
    <location>
        <begin position="207"/>
        <end position="243"/>
    </location>
</feature>
<feature type="region of interest" description="Disordered" evidence="4">
    <location>
        <begin position="207"/>
        <end position="259"/>
    </location>
</feature>
<evidence type="ECO:0000259" key="5">
    <source>
        <dbReference type="PROSITE" id="PS50102"/>
    </source>
</evidence>
<dbReference type="GO" id="GO:0000398">
    <property type="term" value="P:mRNA splicing, via spliceosome"/>
    <property type="evidence" value="ECO:0007669"/>
    <property type="project" value="TreeGrafter"/>
</dbReference>
<evidence type="ECO:0000313" key="7">
    <source>
        <dbReference type="Proteomes" id="UP000267027"/>
    </source>
</evidence>
<accession>A0A0R3PUP0</accession>
<keyword evidence="7" id="KW-1185">Reference proteome</keyword>
<dbReference type="PROSITE" id="PS50102">
    <property type="entry name" value="RRM"/>
    <property type="match status" value="1"/>
</dbReference>
<dbReference type="InterPro" id="IPR035979">
    <property type="entry name" value="RBD_domain_sf"/>
</dbReference>
<reference evidence="8" key="1">
    <citation type="submission" date="2017-02" db="UniProtKB">
        <authorList>
            <consortium name="WormBaseParasite"/>
        </authorList>
    </citation>
    <scope>IDENTIFICATION</scope>
</reference>
<sequence length="259" mass="27352">MADEGHNGNAAGDAEPENFRKIFVGGLTGNTTDEVMREFYSQFGELTDIIVMRDPNTKRSRGFGFVTFATKANVDAAMAARPHVIDGKTVDPKRAVPRDDKNRNESNVSTKRLYVSGVREDHTEEMFSEYFGKFGNVVKAQSNRDRIDRLGRSRGDVRGGHGGPGAGWGSQQGGAGRGGWGQQGGYGYGGPQGGGYGQQGGYGGYGAQQGWGDQAGWGQQSSGGWGGQSGGWGQQSGGWGAGQPSGQQQWANAQGGGRY</sequence>
<dbReference type="Proteomes" id="UP000267027">
    <property type="component" value="Unassembled WGS sequence"/>
</dbReference>
<dbReference type="SUPFAM" id="SSF54928">
    <property type="entry name" value="RNA-binding domain, RBD"/>
    <property type="match status" value="1"/>
</dbReference>
<dbReference type="EMBL" id="UYYA01004330">
    <property type="protein sequence ID" value="VDM61231.1"/>
    <property type="molecule type" value="Genomic_DNA"/>
</dbReference>
<dbReference type="InterPro" id="IPR012677">
    <property type="entry name" value="Nucleotide-bd_a/b_plait_sf"/>
</dbReference>
<dbReference type="GO" id="GO:0071013">
    <property type="term" value="C:catalytic step 2 spliceosome"/>
    <property type="evidence" value="ECO:0007669"/>
    <property type="project" value="TreeGrafter"/>
</dbReference>
<keyword evidence="1" id="KW-0677">Repeat</keyword>
<dbReference type="PANTHER" id="PTHR48026">
    <property type="entry name" value="HOMOLOGOUS TO DROSOPHILA SQD (SQUID) PROTEIN"/>
    <property type="match status" value="1"/>
</dbReference>
<evidence type="ECO:0000256" key="3">
    <source>
        <dbReference type="PROSITE-ProRule" id="PRU00176"/>
    </source>
</evidence>
<dbReference type="OrthoDB" id="1875751at2759"/>
<dbReference type="PANTHER" id="PTHR48026:SF14">
    <property type="entry name" value="HETEROGENEOUS NUCLEAR RIBONUCLEOPROTEIN A1"/>
    <property type="match status" value="1"/>
</dbReference>
<dbReference type="GO" id="GO:0003730">
    <property type="term" value="F:mRNA 3'-UTR binding"/>
    <property type="evidence" value="ECO:0007669"/>
    <property type="project" value="TreeGrafter"/>
</dbReference>
<dbReference type="STRING" id="334426.A0A0R3PUP0"/>
<feature type="domain" description="RRM" evidence="5">
    <location>
        <begin position="20"/>
        <end position="120"/>
    </location>
</feature>
<reference evidence="6 7" key="2">
    <citation type="submission" date="2018-11" db="EMBL/GenBank/DDBJ databases">
        <authorList>
            <consortium name="Pathogen Informatics"/>
        </authorList>
    </citation>
    <scope>NUCLEOTIDE SEQUENCE [LARGE SCALE GENOMIC DNA]</scope>
    <source>
        <strain evidence="6 7">Costa Rica</strain>
    </source>
</reference>
<feature type="compositionally biased region" description="Basic and acidic residues" evidence="4">
    <location>
        <begin position="145"/>
        <end position="159"/>
    </location>
</feature>
<organism evidence="8">
    <name type="scientific">Angiostrongylus costaricensis</name>
    <name type="common">Nematode worm</name>
    <dbReference type="NCBI Taxonomy" id="334426"/>
    <lineage>
        <taxon>Eukaryota</taxon>
        <taxon>Metazoa</taxon>
        <taxon>Ecdysozoa</taxon>
        <taxon>Nematoda</taxon>
        <taxon>Chromadorea</taxon>
        <taxon>Rhabditida</taxon>
        <taxon>Rhabditina</taxon>
        <taxon>Rhabditomorpha</taxon>
        <taxon>Strongyloidea</taxon>
        <taxon>Metastrongylidae</taxon>
        <taxon>Angiostrongylus</taxon>
    </lineage>
</organism>
<proteinExistence type="predicted"/>
<evidence type="ECO:0000256" key="2">
    <source>
        <dbReference type="ARBA" id="ARBA00022884"/>
    </source>
</evidence>
<feature type="compositionally biased region" description="Gly residues" evidence="4">
    <location>
        <begin position="160"/>
        <end position="186"/>
    </location>
</feature>
<dbReference type="WBParaSite" id="ACOC_0000964501-mRNA-1">
    <property type="protein sequence ID" value="ACOC_0000964501-mRNA-1"/>
    <property type="gene ID" value="ACOC_0000964501"/>
</dbReference>
<evidence type="ECO:0000256" key="1">
    <source>
        <dbReference type="ARBA" id="ARBA00022737"/>
    </source>
</evidence>
<dbReference type="SMART" id="SM00360">
    <property type="entry name" value="RRM"/>
    <property type="match status" value="1"/>
</dbReference>
<dbReference type="AlphaFoldDB" id="A0A0R3PUP0"/>
<evidence type="ECO:0000256" key="4">
    <source>
        <dbReference type="SAM" id="MobiDB-lite"/>
    </source>
</evidence>
<feature type="compositionally biased region" description="Low complexity" evidence="4">
    <location>
        <begin position="244"/>
        <end position="253"/>
    </location>
</feature>
<evidence type="ECO:0000313" key="8">
    <source>
        <dbReference type="WBParaSite" id="ACOC_0000964501-mRNA-1"/>
    </source>
</evidence>
<gene>
    <name evidence="6" type="ORF">ACOC_LOCUS9646</name>
</gene>
<evidence type="ECO:0000313" key="6">
    <source>
        <dbReference type="EMBL" id="VDM61231.1"/>
    </source>
</evidence>
<dbReference type="Gene3D" id="3.30.70.330">
    <property type="match status" value="2"/>
</dbReference>
<dbReference type="FunFam" id="3.30.70.330:FF:000040">
    <property type="entry name" value="Heterogeneous nuclear ribonucleoprotein A2/B1"/>
    <property type="match status" value="1"/>
</dbReference>
<keyword evidence="2 3" id="KW-0694">RNA-binding</keyword>